<dbReference type="SMART" id="SM00164">
    <property type="entry name" value="TBC"/>
    <property type="match status" value="1"/>
</dbReference>
<gene>
    <name evidence="3" type="ORF">SCHPADRAFT_912129</name>
</gene>
<feature type="domain" description="Rab-GAP TBC" evidence="2">
    <location>
        <begin position="291"/>
        <end position="490"/>
    </location>
</feature>
<dbReference type="InterPro" id="IPR035969">
    <property type="entry name" value="Rab-GAP_TBC_sf"/>
</dbReference>
<dbReference type="Gene3D" id="1.10.472.80">
    <property type="entry name" value="Ypt/Rab-GAP domain of gyp1p, domain 3"/>
    <property type="match status" value="1"/>
</dbReference>
<accession>A0A0H2S8M8</accession>
<organism evidence="3 4">
    <name type="scientific">Schizopora paradoxa</name>
    <dbReference type="NCBI Taxonomy" id="27342"/>
    <lineage>
        <taxon>Eukaryota</taxon>
        <taxon>Fungi</taxon>
        <taxon>Dikarya</taxon>
        <taxon>Basidiomycota</taxon>
        <taxon>Agaricomycotina</taxon>
        <taxon>Agaricomycetes</taxon>
        <taxon>Hymenochaetales</taxon>
        <taxon>Schizoporaceae</taxon>
        <taxon>Schizopora</taxon>
    </lineage>
</organism>
<evidence type="ECO:0000256" key="1">
    <source>
        <dbReference type="SAM" id="MobiDB-lite"/>
    </source>
</evidence>
<feature type="compositionally biased region" description="Polar residues" evidence="1">
    <location>
        <begin position="71"/>
        <end position="90"/>
    </location>
</feature>
<feature type="compositionally biased region" description="Polar residues" evidence="1">
    <location>
        <begin position="198"/>
        <end position="212"/>
    </location>
</feature>
<sequence>MEAGSLPGVRISFEDAFEDGGDDDQDVQFQFTSDAIRSELARQNGHAWVDGEENVVEDVQLERAAYDPDESVSTIDINSSRPYSPTSISLPHSPEPRSFSGYGAEDFEEHFRQDADRSGSPSHSRYPSVVIDVSKTESTATATTSDPSLRSSFASSDTAVSNSSDPSSSKSATNTSPPPTPGLSVPSGGFRQTHRTSRSGPSTLEQVISKTRPSYLPPKAKQEDVKHLADWEAMMKQSRLIEQQKRKARDERRLARERAVEQSTETWEKSIIPDWKNAVNDVKLRRLWWNGIPPKLRGIVWEKAIGNSLALSKDTYRSCAARAQKALSSGSFPSTTLHLMEEDIGTTLPTLHIFNSSMGPLYQDLKDLLCAWVVSRSDEGLGYTLGASKIAAMLLLNMSPPTAFVAMRNLLERHCFRSFYGGLSSRDDVEAYYRIFDTLLADRMPKIYFNFKQHQVSPAAYLPDWVVPAFLSHLPLEACARIWDVLVLEGDSFLFRAALGILASLESRLFFPDRKELLDLLAGEDKAALEVAKREGSLVGACKYEIYALDEEAVWEHIDGLNDWWKENTWTRLIQRELPDI</sequence>
<dbReference type="AlphaFoldDB" id="A0A0H2S8M8"/>
<feature type="region of interest" description="Disordered" evidence="1">
    <location>
        <begin position="67"/>
        <end position="222"/>
    </location>
</feature>
<evidence type="ECO:0000313" key="4">
    <source>
        <dbReference type="Proteomes" id="UP000053477"/>
    </source>
</evidence>
<dbReference type="PROSITE" id="PS50086">
    <property type="entry name" value="TBC_RABGAP"/>
    <property type="match status" value="1"/>
</dbReference>
<dbReference type="Proteomes" id="UP000053477">
    <property type="component" value="Unassembled WGS sequence"/>
</dbReference>
<dbReference type="OrthoDB" id="289721at2759"/>
<dbReference type="GO" id="GO:0031267">
    <property type="term" value="F:small GTPase binding"/>
    <property type="evidence" value="ECO:0007669"/>
    <property type="project" value="TreeGrafter"/>
</dbReference>
<dbReference type="InterPro" id="IPR050302">
    <property type="entry name" value="Rab_GAP_TBC_domain"/>
</dbReference>
<name>A0A0H2S8M8_9AGAM</name>
<reference evidence="3 4" key="1">
    <citation type="submission" date="2015-04" db="EMBL/GenBank/DDBJ databases">
        <title>Complete genome sequence of Schizopora paradoxa KUC8140, a cosmopolitan wood degrader in East Asia.</title>
        <authorList>
            <consortium name="DOE Joint Genome Institute"/>
            <person name="Min B."/>
            <person name="Park H."/>
            <person name="Jang Y."/>
            <person name="Kim J.-J."/>
            <person name="Kim K.H."/>
            <person name="Pangilinan J."/>
            <person name="Lipzen A."/>
            <person name="Riley R."/>
            <person name="Grigoriev I.V."/>
            <person name="Spatafora J.W."/>
            <person name="Choi I.-G."/>
        </authorList>
    </citation>
    <scope>NUCLEOTIDE SEQUENCE [LARGE SCALE GENOMIC DNA]</scope>
    <source>
        <strain evidence="3 4">KUC8140</strain>
    </source>
</reference>
<dbReference type="InParanoid" id="A0A0H2S8M8"/>
<dbReference type="Pfam" id="PF00566">
    <property type="entry name" value="RabGAP-TBC"/>
    <property type="match status" value="1"/>
</dbReference>
<dbReference type="EMBL" id="KQ085882">
    <property type="protein sequence ID" value="KLO20592.1"/>
    <property type="molecule type" value="Genomic_DNA"/>
</dbReference>
<dbReference type="SUPFAM" id="SSF47923">
    <property type="entry name" value="Ypt/Rab-GAP domain of gyp1p"/>
    <property type="match status" value="2"/>
</dbReference>
<dbReference type="Gene3D" id="1.10.8.270">
    <property type="entry name" value="putative rabgap domain of human tbc1 domain family member 14 like domains"/>
    <property type="match status" value="1"/>
</dbReference>
<protein>
    <recommendedName>
        <fullName evidence="2">Rab-GAP TBC domain-containing protein</fullName>
    </recommendedName>
</protein>
<proteinExistence type="predicted"/>
<dbReference type="STRING" id="27342.A0A0H2S8M8"/>
<feature type="compositionally biased region" description="Low complexity" evidence="1">
    <location>
        <begin position="136"/>
        <end position="175"/>
    </location>
</feature>
<dbReference type="PANTHER" id="PTHR47219:SF15">
    <property type="entry name" value="TBC1 DOMAIN FAMILY MEMBER 12 ISOFORM X1"/>
    <property type="match status" value="1"/>
</dbReference>
<dbReference type="PANTHER" id="PTHR47219">
    <property type="entry name" value="RAB GTPASE-ACTIVATING PROTEIN 1-LIKE"/>
    <property type="match status" value="1"/>
</dbReference>
<keyword evidence="4" id="KW-1185">Reference proteome</keyword>
<dbReference type="GO" id="GO:0005096">
    <property type="term" value="F:GTPase activator activity"/>
    <property type="evidence" value="ECO:0007669"/>
    <property type="project" value="TreeGrafter"/>
</dbReference>
<dbReference type="Gene3D" id="1.10.10.750">
    <property type="entry name" value="Ypt/Rab-GAP domain of gyp1p, domain 1"/>
    <property type="match status" value="1"/>
</dbReference>
<evidence type="ECO:0000313" key="3">
    <source>
        <dbReference type="EMBL" id="KLO20592.1"/>
    </source>
</evidence>
<dbReference type="InterPro" id="IPR000195">
    <property type="entry name" value="Rab-GAP-TBC_dom"/>
</dbReference>
<evidence type="ECO:0000259" key="2">
    <source>
        <dbReference type="PROSITE" id="PS50086"/>
    </source>
</evidence>